<dbReference type="Proteomes" id="UP000248326">
    <property type="component" value="Unassembled WGS sequence"/>
</dbReference>
<organism evidence="1 2">
    <name type="scientific">Deinococcus yavapaiensis KR-236</name>
    <dbReference type="NCBI Taxonomy" id="694435"/>
    <lineage>
        <taxon>Bacteria</taxon>
        <taxon>Thermotogati</taxon>
        <taxon>Deinococcota</taxon>
        <taxon>Deinococci</taxon>
        <taxon>Deinococcales</taxon>
        <taxon>Deinococcaceae</taxon>
        <taxon>Deinococcus</taxon>
    </lineage>
</organism>
<reference evidence="1 2" key="1">
    <citation type="submission" date="2018-06" db="EMBL/GenBank/DDBJ databases">
        <title>Genomic Encyclopedia of Type Strains, Phase IV (KMG-IV): sequencing the most valuable type-strain genomes for metagenomic binning, comparative biology and taxonomic classification.</title>
        <authorList>
            <person name="Goeker M."/>
        </authorList>
    </citation>
    <scope>NUCLEOTIDE SEQUENCE [LARGE SCALE GENOMIC DNA]</scope>
    <source>
        <strain evidence="1 2">DSM 18048</strain>
    </source>
</reference>
<evidence type="ECO:0000313" key="1">
    <source>
        <dbReference type="EMBL" id="PYE50403.1"/>
    </source>
</evidence>
<gene>
    <name evidence="1" type="ORF">DES52_11820</name>
</gene>
<comment type="caution">
    <text evidence="1">The sequence shown here is derived from an EMBL/GenBank/DDBJ whole genome shotgun (WGS) entry which is preliminary data.</text>
</comment>
<name>A0A318S4J7_9DEIO</name>
<protein>
    <recommendedName>
        <fullName evidence="3">Tetratricopeptide repeat protein</fullName>
    </recommendedName>
</protein>
<keyword evidence="2" id="KW-1185">Reference proteome</keyword>
<proteinExistence type="predicted"/>
<dbReference type="EMBL" id="QJSX01000018">
    <property type="protein sequence ID" value="PYE50403.1"/>
    <property type="molecule type" value="Genomic_DNA"/>
</dbReference>
<dbReference type="AlphaFoldDB" id="A0A318S4J7"/>
<evidence type="ECO:0008006" key="3">
    <source>
        <dbReference type="Google" id="ProtNLM"/>
    </source>
</evidence>
<evidence type="ECO:0000313" key="2">
    <source>
        <dbReference type="Proteomes" id="UP000248326"/>
    </source>
</evidence>
<accession>A0A318S4J7</accession>
<sequence length="158" mass="17340">MALHIQALMLIQVGRLERAAWVLEASISVRDPHQLYAPVVRPLWALTFARLGQRQRGWEVLRDAFATGVPPIFFEGACYWAAWFLFEVGHAREAAVLLGFFEASAGGNGSREVNDLKDSPAKLRSALDGALGAALQEAVAVGRSWTLPDALRMLRDLA</sequence>